<keyword evidence="1" id="KW-0175">Coiled coil</keyword>
<evidence type="ECO:0000313" key="2">
    <source>
        <dbReference type="Ensembl" id="ENSSRHP00000050701.1"/>
    </source>
</evidence>
<reference evidence="2" key="2">
    <citation type="submission" date="2025-09" db="UniProtKB">
        <authorList>
            <consortium name="Ensembl"/>
        </authorList>
    </citation>
    <scope>IDENTIFICATION</scope>
</reference>
<proteinExistence type="predicted"/>
<evidence type="ECO:0000313" key="3">
    <source>
        <dbReference type="Proteomes" id="UP000472270"/>
    </source>
</evidence>
<name>A0A673JL04_9TELE</name>
<dbReference type="Proteomes" id="UP000472270">
    <property type="component" value="Unassembled WGS sequence"/>
</dbReference>
<keyword evidence="3" id="KW-1185">Reference proteome</keyword>
<dbReference type="Ensembl" id="ENSSRHT00000052132.1">
    <property type="protein sequence ID" value="ENSSRHP00000050701.1"/>
    <property type="gene ID" value="ENSSRHG00000025542.1"/>
</dbReference>
<organism evidence="2 3">
    <name type="scientific">Sinocyclocheilus rhinocerous</name>
    <dbReference type="NCBI Taxonomy" id="307959"/>
    <lineage>
        <taxon>Eukaryota</taxon>
        <taxon>Metazoa</taxon>
        <taxon>Chordata</taxon>
        <taxon>Craniata</taxon>
        <taxon>Vertebrata</taxon>
        <taxon>Euteleostomi</taxon>
        <taxon>Actinopterygii</taxon>
        <taxon>Neopterygii</taxon>
        <taxon>Teleostei</taxon>
        <taxon>Ostariophysi</taxon>
        <taxon>Cypriniformes</taxon>
        <taxon>Cyprinidae</taxon>
        <taxon>Cyprininae</taxon>
        <taxon>Sinocyclocheilus</taxon>
    </lineage>
</organism>
<feature type="coiled-coil region" evidence="1">
    <location>
        <begin position="38"/>
        <end position="65"/>
    </location>
</feature>
<dbReference type="AlphaFoldDB" id="A0A673JL04"/>
<reference evidence="2" key="1">
    <citation type="submission" date="2025-08" db="UniProtKB">
        <authorList>
            <consortium name="Ensembl"/>
        </authorList>
    </citation>
    <scope>IDENTIFICATION</scope>
</reference>
<sequence length="85" mass="9845">MRIDLDGCQCLNLSQDPCSNLQDLRKELNMYSVLLQQIRVLNMNIELQQSTLEALENQVQTLNQLLQWILSVCTKDIYVSKSNCQ</sequence>
<accession>A0A673JL04</accession>
<evidence type="ECO:0000256" key="1">
    <source>
        <dbReference type="SAM" id="Coils"/>
    </source>
</evidence>
<protein>
    <submittedName>
        <fullName evidence="2">Uncharacterized protein</fullName>
    </submittedName>
</protein>